<keyword evidence="3" id="KW-1185">Reference proteome</keyword>
<accession>A0A1R3JHG6</accession>
<dbReference type="AlphaFoldDB" id="A0A1R3JHG6"/>
<dbReference type="EMBL" id="AWWV01007906">
    <property type="protein sequence ID" value="OMO94282.1"/>
    <property type="molecule type" value="Genomic_DNA"/>
</dbReference>
<feature type="transmembrane region" description="Helical" evidence="1">
    <location>
        <begin position="12"/>
        <end position="31"/>
    </location>
</feature>
<keyword evidence="1" id="KW-0472">Membrane</keyword>
<dbReference type="Proteomes" id="UP000188268">
    <property type="component" value="Unassembled WGS sequence"/>
</dbReference>
<comment type="caution">
    <text evidence="2">The sequence shown here is derived from an EMBL/GenBank/DDBJ whole genome shotgun (WGS) entry which is preliminary data.</text>
</comment>
<dbReference type="Gramene" id="OMO94282">
    <property type="protein sequence ID" value="OMO94282"/>
    <property type="gene ID" value="CCACVL1_06072"/>
</dbReference>
<gene>
    <name evidence="2" type="ORF">CCACVL1_06072</name>
</gene>
<evidence type="ECO:0000313" key="3">
    <source>
        <dbReference type="Proteomes" id="UP000188268"/>
    </source>
</evidence>
<evidence type="ECO:0000313" key="2">
    <source>
        <dbReference type="EMBL" id="OMO94282.1"/>
    </source>
</evidence>
<organism evidence="2 3">
    <name type="scientific">Corchorus capsularis</name>
    <name type="common">Jute</name>
    <dbReference type="NCBI Taxonomy" id="210143"/>
    <lineage>
        <taxon>Eukaryota</taxon>
        <taxon>Viridiplantae</taxon>
        <taxon>Streptophyta</taxon>
        <taxon>Embryophyta</taxon>
        <taxon>Tracheophyta</taxon>
        <taxon>Spermatophyta</taxon>
        <taxon>Magnoliopsida</taxon>
        <taxon>eudicotyledons</taxon>
        <taxon>Gunneridae</taxon>
        <taxon>Pentapetalae</taxon>
        <taxon>rosids</taxon>
        <taxon>malvids</taxon>
        <taxon>Malvales</taxon>
        <taxon>Malvaceae</taxon>
        <taxon>Grewioideae</taxon>
        <taxon>Apeibeae</taxon>
        <taxon>Corchorus</taxon>
    </lineage>
</organism>
<evidence type="ECO:0000256" key="1">
    <source>
        <dbReference type="SAM" id="Phobius"/>
    </source>
</evidence>
<sequence>MERANSTLDDFIVSLLFYFIFTDINPAKFYFAVRPPGRIFFEPLGLKVAIC</sequence>
<name>A0A1R3JHG6_COCAP</name>
<protein>
    <submittedName>
        <fullName evidence="2">Uncharacterized protein</fullName>
    </submittedName>
</protein>
<keyword evidence="1" id="KW-1133">Transmembrane helix</keyword>
<proteinExistence type="predicted"/>
<keyword evidence="1" id="KW-0812">Transmembrane</keyword>
<reference evidence="2 3" key="1">
    <citation type="submission" date="2013-09" db="EMBL/GenBank/DDBJ databases">
        <title>Corchorus capsularis genome sequencing.</title>
        <authorList>
            <person name="Alam M."/>
            <person name="Haque M.S."/>
            <person name="Islam M.S."/>
            <person name="Emdad E.M."/>
            <person name="Islam M.M."/>
            <person name="Ahmed B."/>
            <person name="Halim A."/>
            <person name="Hossen Q.M.M."/>
            <person name="Hossain M.Z."/>
            <person name="Ahmed R."/>
            <person name="Khan M.M."/>
            <person name="Islam R."/>
            <person name="Rashid M.M."/>
            <person name="Khan S.A."/>
            <person name="Rahman M.S."/>
            <person name="Alam M."/>
        </authorList>
    </citation>
    <scope>NUCLEOTIDE SEQUENCE [LARGE SCALE GENOMIC DNA]</scope>
    <source>
        <strain evidence="3">cv. CVL-1</strain>
        <tissue evidence="2">Whole seedling</tissue>
    </source>
</reference>